<dbReference type="Proteomes" id="UP000361468">
    <property type="component" value="Unassembled WGS sequence"/>
</dbReference>
<dbReference type="EMBL" id="UGSG01000001">
    <property type="protein sequence ID" value="SUA74733.1"/>
    <property type="molecule type" value="Genomic_DNA"/>
</dbReference>
<dbReference type="InterPro" id="IPR012495">
    <property type="entry name" value="TadE-like_dom"/>
</dbReference>
<keyword evidence="7" id="KW-1185">Reference proteome</keyword>
<evidence type="ECO:0000313" key="6">
    <source>
        <dbReference type="Proteomes" id="UP000254573"/>
    </source>
</evidence>
<dbReference type="Pfam" id="PF07811">
    <property type="entry name" value="TadE"/>
    <property type="match status" value="1"/>
</dbReference>
<keyword evidence="2" id="KW-0812">Transmembrane</keyword>
<proteinExistence type="predicted"/>
<dbReference type="AlphaFoldDB" id="A0A378YDD6"/>
<reference evidence="4 6" key="1">
    <citation type="submission" date="2018-06" db="EMBL/GenBank/DDBJ databases">
        <authorList>
            <consortium name="Pathogen Informatics"/>
            <person name="Doyle S."/>
        </authorList>
    </citation>
    <scope>NUCLEOTIDE SEQUENCE [LARGE SCALE GENOMIC DNA]</scope>
    <source>
        <strain evidence="4 6">NCTC13160</strain>
    </source>
</reference>
<dbReference type="RefSeq" id="WP_038617563.1">
    <property type="nucleotide sequence ID" value="NZ_UGSG01000001.1"/>
</dbReference>
<evidence type="ECO:0000256" key="2">
    <source>
        <dbReference type="SAM" id="Phobius"/>
    </source>
</evidence>
<evidence type="ECO:0000256" key="1">
    <source>
        <dbReference type="SAM" id="MobiDB-lite"/>
    </source>
</evidence>
<protein>
    <submittedName>
        <fullName evidence="4 5">Pilus assembly protein TadG</fullName>
    </submittedName>
</protein>
<keyword evidence="2" id="KW-0472">Membrane</keyword>
<accession>A0A378YDD6</accession>
<feature type="domain" description="TadE-like" evidence="3">
    <location>
        <begin position="25"/>
        <end position="67"/>
    </location>
</feature>
<evidence type="ECO:0000313" key="4">
    <source>
        <dbReference type="EMBL" id="SUA74733.1"/>
    </source>
</evidence>
<evidence type="ECO:0000313" key="7">
    <source>
        <dbReference type="Proteomes" id="UP000361468"/>
    </source>
</evidence>
<dbReference type="Proteomes" id="UP000254573">
    <property type="component" value="Unassembled WGS sequence"/>
</dbReference>
<keyword evidence="2" id="KW-1133">Transmembrane helix</keyword>
<sequence length="249" mass="26683">MRARRRPNARNGNAPMSGATRAQRGQAATEFIIVAPIVLLLCLGLIQFGLLYQAKSTLNYAALMAARAGAVNHGTKSAMLSGLARGLAPLFTHQTGLSAQQMAILSAQTEARNPGITKLTVVSPTAAAFSDFARTNYYAGKTVREIPNDTLMYRDNTPGNGSRISIQDANLLKISVQYCYELYVPFINRVIYSLVNGTSDIFSTGSVDGSLDFSTDGNSCRAYSAISGGYRIPIQAEAVVRMQSPFRGG</sequence>
<dbReference type="PROSITE" id="PS50096">
    <property type="entry name" value="IQ"/>
    <property type="match status" value="1"/>
</dbReference>
<reference evidence="5 7" key="2">
    <citation type="submission" date="2019-08" db="EMBL/GenBank/DDBJ databases">
        <authorList>
            <person name="Peeters C."/>
        </authorList>
    </citation>
    <scope>NUCLEOTIDE SEQUENCE [LARGE SCALE GENOMIC DNA]</scope>
    <source>
        <strain evidence="5 7">LMG 31119</strain>
    </source>
</reference>
<evidence type="ECO:0000259" key="3">
    <source>
        <dbReference type="Pfam" id="PF07811"/>
    </source>
</evidence>
<name>A0A378YDD6_9BURK</name>
<dbReference type="STRING" id="93220.A6P55_23400"/>
<gene>
    <name evidence="4" type="ORF">NCTC13160_00468</name>
    <name evidence="5" type="ORF">PPN31119_01001</name>
</gene>
<feature type="transmembrane region" description="Helical" evidence="2">
    <location>
        <begin position="31"/>
        <end position="52"/>
    </location>
</feature>
<evidence type="ECO:0000313" key="5">
    <source>
        <dbReference type="EMBL" id="VVE62804.1"/>
    </source>
</evidence>
<dbReference type="EMBL" id="CABPSO010000002">
    <property type="protein sequence ID" value="VVE62804.1"/>
    <property type="molecule type" value="Genomic_DNA"/>
</dbReference>
<feature type="region of interest" description="Disordered" evidence="1">
    <location>
        <begin position="1"/>
        <end position="21"/>
    </location>
</feature>
<organism evidence="4 6">
    <name type="scientific">Pandoraea pnomenusa</name>
    <dbReference type="NCBI Taxonomy" id="93220"/>
    <lineage>
        <taxon>Bacteria</taxon>
        <taxon>Pseudomonadati</taxon>
        <taxon>Pseudomonadota</taxon>
        <taxon>Betaproteobacteria</taxon>
        <taxon>Burkholderiales</taxon>
        <taxon>Burkholderiaceae</taxon>
        <taxon>Pandoraea</taxon>
    </lineage>
</organism>